<organism evidence="1">
    <name type="scientific">marine sediment metagenome</name>
    <dbReference type="NCBI Taxonomy" id="412755"/>
    <lineage>
        <taxon>unclassified sequences</taxon>
        <taxon>metagenomes</taxon>
        <taxon>ecological metagenomes</taxon>
    </lineage>
</organism>
<dbReference type="AlphaFoldDB" id="X0UI21"/>
<proteinExistence type="predicted"/>
<reference evidence="1" key="1">
    <citation type="journal article" date="2014" name="Front. Microbiol.">
        <title>High frequency of phylogenetically diverse reductive dehalogenase-homologous genes in deep subseafloor sedimentary metagenomes.</title>
        <authorList>
            <person name="Kawai M."/>
            <person name="Futagami T."/>
            <person name="Toyoda A."/>
            <person name="Takaki Y."/>
            <person name="Nishi S."/>
            <person name="Hori S."/>
            <person name="Arai W."/>
            <person name="Tsubouchi T."/>
            <person name="Morono Y."/>
            <person name="Uchiyama I."/>
            <person name="Ito T."/>
            <person name="Fujiyama A."/>
            <person name="Inagaki F."/>
            <person name="Takami H."/>
        </authorList>
    </citation>
    <scope>NUCLEOTIDE SEQUENCE</scope>
    <source>
        <strain evidence="1">Expedition CK06-06</strain>
    </source>
</reference>
<gene>
    <name evidence="1" type="ORF">S01H1_40355</name>
</gene>
<sequence length="221" mass="25660">MDRAEGYVTGFNSWLHHAPVPARPIWETALFESSVLAEASYFVAAHGFYEEACALLRGLLDGFLARSYWDVLDKNGKLKKWRQGGRSTNEYWEWESGKTDKYPRLKEIWRALLGEHWIGSYDQRYGLKAQVKEELTRLNRFVHGRPETRHYSGASRSSLANIEFKIERFEEWYEHLRTAYRLVSVLSILQYPELLGSAGGQEFRALEPEAAHQFAGVLGWR</sequence>
<name>X0UI21_9ZZZZ</name>
<evidence type="ECO:0000313" key="1">
    <source>
        <dbReference type="EMBL" id="GAG05414.1"/>
    </source>
</evidence>
<protein>
    <submittedName>
        <fullName evidence="1">Uncharacterized protein</fullName>
    </submittedName>
</protein>
<comment type="caution">
    <text evidence="1">The sequence shown here is derived from an EMBL/GenBank/DDBJ whole genome shotgun (WGS) entry which is preliminary data.</text>
</comment>
<accession>X0UI21</accession>
<dbReference type="EMBL" id="BARS01025551">
    <property type="protein sequence ID" value="GAG05414.1"/>
    <property type="molecule type" value="Genomic_DNA"/>
</dbReference>